<feature type="transmembrane region" description="Helical" evidence="1">
    <location>
        <begin position="12"/>
        <end position="36"/>
    </location>
</feature>
<sequence length="41" mass="4731">LDEFFESERNPNIMTINSILTVLLILTLLAFFLLSIHGPRK</sequence>
<name>X1TRW7_9ZZZZ</name>
<evidence type="ECO:0000313" key="2">
    <source>
        <dbReference type="EMBL" id="GAI90315.1"/>
    </source>
</evidence>
<accession>X1TRW7</accession>
<dbReference type="EMBL" id="BARW01021641">
    <property type="protein sequence ID" value="GAI90315.1"/>
    <property type="molecule type" value="Genomic_DNA"/>
</dbReference>
<comment type="caution">
    <text evidence="2">The sequence shown here is derived from an EMBL/GenBank/DDBJ whole genome shotgun (WGS) entry which is preliminary data.</text>
</comment>
<protein>
    <submittedName>
        <fullName evidence="2">Uncharacterized protein</fullName>
    </submittedName>
</protein>
<keyword evidence="1" id="KW-0812">Transmembrane</keyword>
<gene>
    <name evidence="2" type="ORF">S12H4_36314</name>
</gene>
<keyword evidence="1" id="KW-1133">Transmembrane helix</keyword>
<feature type="non-terminal residue" evidence="2">
    <location>
        <position position="1"/>
    </location>
</feature>
<evidence type="ECO:0000256" key="1">
    <source>
        <dbReference type="SAM" id="Phobius"/>
    </source>
</evidence>
<keyword evidence="1" id="KW-0472">Membrane</keyword>
<proteinExistence type="predicted"/>
<reference evidence="2" key="1">
    <citation type="journal article" date="2014" name="Front. Microbiol.">
        <title>High frequency of phylogenetically diverse reductive dehalogenase-homologous genes in deep subseafloor sedimentary metagenomes.</title>
        <authorList>
            <person name="Kawai M."/>
            <person name="Futagami T."/>
            <person name="Toyoda A."/>
            <person name="Takaki Y."/>
            <person name="Nishi S."/>
            <person name="Hori S."/>
            <person name="Arai W."/>
            <person name="Tsubouchi T."/>
            <person name="Morono Y."/>
            <person name="Uchiyama I."/>
            <person name="Ito T."/>
            <person name="Fujiyama A."/>
            <person name="Inagaki F."/>
            <person name="Takami H."/>
        </authorList>
    </citation>
    <scope>NUCLEOTIDE SEQUENCE</scope>
    <source>
        <strain evidence="2">Expedition CK06-06</strain>
    </source>
</reference>
<dbReference type="AlphaFoldDB" id="X1TRW7"/>
<organism evidence="2">
    <name type="scientific">marine sediment metagenome</name>
    <dbReference type="NCBI Taxonomy" id="412755"/>
    <lineage>
        <taxon>unclassified sequences</taxon>
        <taxon>metagenomes</taxon>
        <taxon>ecological metagenomes</taxon>
    </lineage>
</organism>